<keyword evidence="8 9" id="KW-0961">Cell wall biogenesis/degradation</keyword>
<dbReference type="GO" id="GO:0016746">
    <property type="term" value="F:acyltransferase activity"/>
    <property type="evidence" value="ECO:0007669"/>
    <property type="project" value="UniProtKB-KW"/>
</dbReference>
<dbReference type="GO" id="GO:0008360">
    <property type="term" value="P:regulation of cell shape"/>
    <property type="evidence" value="ECO:0007669"/>
    <property type="project" value="UniProtKB-UniRule"/>
</dbReference>
<feature type="signal peptide" evidence="10">
    <location>
        <begin position="1"/>
        <end position="27"/>
    </location>
</feature>
<evidence type="ECO:0000256" key="2">
    <source>
        <dbReference type="ARBA" id="ARBA00005992"/>
    </source>
</evidence>
<dbReference type="InterPro" id="IPR038063">
    <property type="entry name" value="Transpep_catalytic_dom"/>
</dbReference>
<evidence type="ECO:0000259" key="11">
    <source>
        <dbReference type="PROSITE" id="PS52029"/>
    </source>
</evidence>
<evidence type="ECO:0000256" key="7">
    <source>
        <dbReference type="ARBA" id="ARBA00022984"/>
    </source>
</evidence>
<evidence type="ECO:0000313" key="12">
    <source>
        <dbReference type="EMBL" id="XCC94794.1"/>
    </source>
</evidence>
<evidence type="ECO:0000256" key="10">
    <source>
        <dbReference type="SAM" id="SignalP"/>
    </source>
</evidence>
<dbReference type="Pfam" id="PF03734">
    <property type="entry name" value="YkuD"/>
    <property type="match status" value="1"/>
</dbReference>
<dbReference type="CDD" id="cd16913">
    <property type="entry name" value="YkuD_like"/>
    <property type="match status" value="1"/>
</dbReference>
<feature type="active site" description="Proton donor/acceptor" evidence="9">
    <location>
        <position position="146"/>
    </location>
</feature>
<keyword evidence="4 12" id="KW-0808">Transferase</keyword>
<dbReference type="AlphaFoldDB" id="A0AAU8AIJ6"/>
<dbReference type="EMBL" id="CP123384">
    <property type="protein sequence ID" value="XCC94794.1"/>
    <property type="molecule type" value="Genomic_DNA"/>
</dbReference>
<proteinExistence type="inferred from homology"/>
<sequence length="186" mass="20604">MITRRKFVATASAGALLAAVAPASAFALDPKYTPQTVRIRSDMQPGQILIMPRAHFLYYVTAPGEALRYGVGVGKAGLEFTGEAVIQVKKEWPTWRPTNEMIEREPQTYAKFKDNDYVEPGGPGNPLGARALYLFQNGRDTFFRIHGTTQPNTIGYSVSNGCIRMINEHVIDLYQRVPVGTRVTVV</sequence>
<evidence type="ECO:0000256" key="8">
    <source>
        <dbReference type="ARBA" id="ARBA00023316"/>
    </source>
</evidence>
<dbReference type="GO" id="GO:0071555">
    <property type="term" value="P:cell wall organization"/>
    <property type="evidence" value="ECO:0007669"/>
    <property type="project" value="UniProtKB-UniRule"/>
</dbReference>
<evidence type="ECO:0000256" key="5">
    <source>
        <dbReference type="ARBA" id="ARBA00022801"/>
    </source>
</evidence>
<comment type="pathway">
    <text evidence="1 9">Cell wall biogenesis; peptidoglycan biosynthesis.</text>
</comment>
<protein>
    <submittedName>
        <fullName evidence="12">L,D-transpeptidase</fullName>
        <ecNumber evidence="12">2.3.2.-</ecNumber>
    </submittedName>
</protein>
<dbReference type="Gene3D" id="2.40.440.10">
    <property type="entry name" value="L,D-transpeptidase catalytic domain-like"/>
    <property type="match status" value="1"/>
</dbReference>
<evidence type="ECO:0000256" key="6">
    <source>
        <dbReference type="ARBA" id="ARBA00022960"/>
    </source>
</evidence>
<feature type="domain" description="L,D-TPase catalytic" evidence="11">
    <location>
        <begin position="46"/>
        <end position="186"/>
    </location>
</feature>
<reference evidence="12" key="1">
    <citation type="submission" date="2023-02" db="EMBL/GenBank/DDBJ databases">
        <title>Description and genomic characterization of Salipiger bruguierae sp. nov., isolated from the sediment of mangrove plant Bruguiera sexangula.</title>
        <authorList>
            <person name="Long M."/>
        </authorList>
    </citation>
    <scope>NUCLEOTIDE SEQUENCE</scope>
    <source>
        <strain evidence="12">H15</strain>
    </source>
</reference>
<name>A0AAU8AIJ6_9RHOB</name>
<dbReference type="GO" id="GO:0016757">
    <property type="term" value="F:glycosyltransferase activity"/>
    <property type="evidence" value="ECO:0007669"/>
    <property type="project" value="UniProtKB-KW"/>
</dbReference>
<dbReference type="PROSITE" id="PS51318">
    <property type="entry name" value="TAT"/>
    <property type="match status" value="1"/>
</dbReference>
<evidence type="ECO:0000256" key="9">
    <source>
        <dbReference type="PROSITE-ProRule" id="PRU01373"/>
    </source>
</evidence>
<feature type="chain" id="PRO_5043986446" evidence="10">
    <location>
        <begin position="28"/>
        <end position="186"/>
    </location>
</feature>
<evidence type="ECO:0000256" key="1">
    <source>
        <dbReference type="ARBA" id="ARBA00004752"/>
    </source>
</evidence>
<dbReference type="GO" id="GO:0005576">
    <property type="term" value="C:extracellular region"/>
    <property type="evidence" value="ECO:0007669"/>
    <property type="project" value="TreeGrafter"/>
</dbReference>
<keyword evidence="7 9" id="KW-0573">Peptidoglycan synthesis</keyword>
<dbReference type="InterPro" id="IPR005490">
    <property type="entry name" value="LD_TPept_cat_dom"/>
</dbReference>
<dbReference type="InterPro" id="IPR006311">
    <property type="entry name" value="TAT_signal"/>
</dbReference>
<accession>A0AAU8AIJ6</accession>
<dbReference type="EC" id="2.3.2.-" evidence="12"/>
<gene>
    <name evidence="12" type="ORF">PVT71_06160</name>
</gene>
<comment type="similarity">
    <text evidence="2">Belongs to the YkuD family.</text>
</comment>
<dbReference type="PROSITE" id="PS52029">
    <property type="entry name" value="LD_TPASE"/>
    <property type="match status" value="1"/>
</dbReference>
<feature type="active site" description="Nucleophile" evidence="9">
    <location>
        <position position="162"/>
    </location>
</feature>
<dbReference type="FunFam" id="2.40.440.10:FF:000002">
    <property type="entry name" value="L,D-transpeptidase ErfK/SrfK"/>
    <property type="match status" value="1"/>
</dbReference>
<dbReference type="PANTHER" id="PTHR30582:SF24">
    <property type="entry name" value="L,D-TRANSPEPTIDASE ERFK_SRFK-RELATED"/>
    <property type="match status" value="1"/>
</dbReference>
<keyword evidence="12" id="KW-0012">Acyltransferase</keyword>
<dbReference type="InterPro" id="IPR050979">
    <property type="entry name" value="LD-transpeptidase"/>
</dbReference>
<dbReference type="PANTHER" id="PTHR30582">
    <property type="entry name" value="L,D-TRANSPEPTIDASE"/>
    <property type="match status" value="1"/>
</dbReference>
<keyword evidence="3" id="KW-0328">Glycosyltransferase</keyword>
<keyword evidence="10" id="KW-0732">Signal</keyword>
<dbReference type="SUPFAM" id="SSF141523">
    <property type="entry name" value="L,D-transpeptidase catalytic domain-like"/>
    <property type="match status" value="1"/>
</dbReference>
<dbReference type="RefSeq" id="WP_353473622.1">
    <property type="nucleotide sequence ID" value="NZ_CP123384.1"/>
</dbReference>
<evidence type="ECO:0000256" key="3">
    <source>
        <dbReference type="ARBA" id="ARBA00022676"/>
    </source>
</evidence>
<keyword evidence="5" id="KW-0378">Hydrolase</keyword>
<evidence type="ECO:0000256" key="4">
    <source>
        <dbReference type="ARBA" id="ARBA00022679"/>
    </source>
</evidence>
<organism evidence="12">
    <name type="scientific">Alloyangia sp. H15</name>
    <dbReference type="NCBI Taxonomy" id="3029062"/>
    <lineage>
        <taxon>Bacteria</taxon>
        <taxon>Pseudomonadati</taxon>
        <taxon>Pseudomonadota</taxon>
        <taxon>Alphaproteobacteria</taxon>
        <taxon>Rhodobacterales</taxon>
        <taxon>Roseobacteraceae</taxon>
        <taxon>Alloyangia</taxon>
    </lineage>
</organism>
<dbReference type="GO" id="GO:0071972">
    <property type="term" value="F:peptidoglycan L,D-transpeptidase activity"/>
    <property type="evidence" value="ECO:0007669"/>
    <property type="project" value="TreeGrafter"/>
</dbReference>
<keyword evidence="6 9" id="KW-0133">Cell shape</keyword>
<dbReference type="GO" id="GO:0018104">
    <property type="term" value="P:peptidoglycan-protein cross-linking"/>
    <property type="evidence" value="ECO:0007669"/>
    <property type="project" value="TreeGrafter"/>
</dbReference>